<feature type="domain" description="Tyr recombinase" evidence="2">
    <location>
        <begin position="1"/>
        <end position="67"/>
    </location>
</feature>
<dbReference type="Gene3D" id="1.10.443.10">
    <property type="entry name" value="Intergrase catalytic core"/>
    <property type="match status" value="1"/>
</dbReference>
<dbReference type="KEGG" id="elux:BTN50_2095"/>
<dbReference type="EMBL" id="CP020663">
    <property type="protein sequence ID" value="ATF10503.1"/>
    <property type="molecule type" value="Genomic_DNA"/>
</dbReference>
<dbReference type="Pfam" id="PF00589">
    <property type="entry name" value="Phage_integrase"/>
    <property type="match status" value="1"/>
</dbReference>
<dbReference type="GO" id="GO:0015074">
    <property type="term" value="P:DNA integration"/>
    <property type="evidence" value="ECO:0007669"/>
    <property type="project" value="InterPro"/>
</dbReference>
<evidence type="ECO:0000259" key="2">
    <source>
        <dbReference type="Pfam" id="PF00589"/>
    </source>
</evidence>
<evidence type="ECO:0000256" key="1">
    <source>
        <dbReference type="ARBA" id="ARBA00023172"/>
    </source>
</evidence>
<dbReference type="Proteomes" id="UP000218160">
    <property type="component" value="Chromosome 2"/>
</dbReference>
<gene>
    <name evidence="3" type="ORF">BTN50_2095</name>
</gene>
<evidence type="ECO:0000313" key="3">
    <source>
        <dbReference type="EMBL" id="ATF10503.1"/>
    </source>
</evidence>
<dbReference type="GO" id="GO:0003677">
    <property type="term" value="F:DNA binding"/>
    <property type="evidence" value="ECO:0007669"/>
    <property type="project" value="InterPro"/>
</dbReference>
<accession>A0A291BBY9</accession>
<dbReference type="InterPro" id="IPR011010">
    <property type="entry name" value="DNA_brk_join_enz"/>
</dbReference>
<keyword evidence="4" id="KW-1185">Reference proteome</keyword>
<protein>
    <recommendedName>
        <fullName evidence="2">Tyr recombinase domain-containing protein</fullName>
    </recommendedName>
</protein>
<keyword evidence="1" id="KW-0233">DNA recombination</keyword>
<sequence length="73" mass="8545">MKISECCGLPYDCIYSDAQGDYFIKYYQYKMKKEHVVPITKETAEVLKEQQNEVILEFMGATKLLFPTPEVTR</sequence>
<dbReference type="SUPFAM" id="SSF56349">
    <property type="entry name" value="DNA breaking-rejoining enzymes"/>
    <property type="match status" value="1"/>
</dbReference>
<dbReference type="AlphaFoldDB" id="A0A291BBY9"/>
<dbReference type="InterPro" id="IPR013762">
    <property type="entry name" value="Integrase-like_cat_sf"/>
</dbReference>
<reference evidence="4" key="1">
    <citation type="submission" date="2017-04" db="EMBL/GenBank/DDBJ databases">
        <title>Genome evolution of the luminous symbionts of deep sea anglerfish.</title>
        <authorList>
            <person name="Hendry T.A."/>
        </authorList>
    </citation>
    <scope>NUCLEOTIDE SEQUENCE [LARGE SCALE GENOMIC DNA]</scope>
</reference>
<proteinExistence type="predicted"/>
<dbReference type="GO" id="GO:0006310">
    <property type="term" value="P:DNA recombination"/>
    <property type="evidence" value="ECO:0007669"/>
    <property type="project" value="UniProtKB-KW"/>
</dbReference>
<organism evidence="3 4">
    <name type="scientific">Candidatus Enterovibrio altilux</name>
    <dbReference type="NCBI Taxonomy" id="1927128"/>
    <lineage>
        <taxon>Bacteria</taxon>
        <taxon>Pseudomonadati</taxon>
        <taxon>Pseudomonadota</taxon>
        <taxon>Gammaproteobacteria</taxon>
        <taxon>Vibrionales</taxon>
        <taxon>Vibrionaceae</taxon>
        <taxon>Enterovibrio</taxon>
    </lineage>
</organism>
<dbReference type="InterPro" id="IPR002104">
    <property type="entry name" value="Integrase_catalytic"/>
</dbReference>
<name>A0A291BBY9_9GAMM</name>
<evidence type="ECO:0000313" key="4">
    <source>
        <dbReference type="Proteomes" id="UP000218160"/>
    </source>
</evidence>